<protein>
    <recommendedName>
        <fullName evidence="7">AP2/ERF domain-containing protein</fullName>
    </recommendedName>
</protein>
<dbReference type="PhylomeDB" id="A0A0G4G064"/>
<feature type="region of interest" description="Disordered" evidence="6">
    <location>
        <begin position="578"/>
        <end position="599"/>
    </location>
</feature>
<evidence type="ECO:0000256" key="5">
    <source>
        <dbReference type="ARBA" id="ARBA00023242"/>
    </source>
</evidence>
<proteinExistence type="predicted"/>
<keyword evidence="2" id="KW-0805">Transcription regulation</keyword>
<dbReference type="Pfam" id="PF00847">
    <property type="entry name" value="AP2"/>
    <property type="match status" value="3"/>
</dbReference>
<evidence type="ECO:0000259" key="7">
    <source>
        <dbReference type="Pfam" id="PF00847"/>
    </source>
</evidence>
<dbReference type="GO" id="GO:0003700">
    <property type="term" value="F:DNA-binding transcription factor activity"/>
    <property type="evidence" value="ECO:0007669"/>
    <property type="project" value="InterPro"/>
</dbReference>
<evidence type="ECO:0000256" key="1">
    <source>
        <dbReference type="ARBA" id="ARBA00004123"/>
    </source>
</evidence>
<keyword evidence="3" id="KW-0238">DNA-binding</keyword>
<feature type="domain" description="AP2/ERF" evidence="7">
    <location>
        <begin position="466"/>
        <end position="518"/>
    </location>
</feature>
<evidence type="ECO:0000256" key="3">
    <source>
        <dbReference type="ARBA" id="ARBA00023125"/>
    </source>
</evidence>
<evidence type="ECO:0000256" key="4">
    <source>
        <dbReference type="ARBA" id="ARBA00023163"/>
    </source>
</evidence>
<dbReference type="GO" id="GO:0005634">
    <property type="term" value="C:nucleus"/>
    <property type="evidence" value="ECO:0007669"/>
    <property type="project" value="UniProtKB-SubCell"/>
</dbReference>
<sequence>MAFWPAAAHHPLALPGRGTAPLYSKPFPVGKFGYQETKHAATAHRRAMDVVVSPWPSPGGGIAAYRPIDIVSPPATASTRPMSEHQSGVRGVSFNKCKNSWTATWCVNRIPYRTKKFSVRKYGYEGAKKAAIAHRREMERLKHYFDGQCGSLMAIPPAERHRQGAVDHRSGPQEETDTTDGCAGPHETRAGGQPAATSAADMDGSSRVEEDVMLTKLLEGVRATDPESGGRYEIATVTAAGRQTKAVRWRPSEVCVASDRRDVQDQGLADPSKRRMPSSAPVDPCNGRDPSPDGSRPPKRRRTEPPQNDSHHEGRPMGQTNKTVVTKHTSDIPGVCWCASTRSWVASWVEKGDKRRKHKFFSARSYGFDKAKALAEQHRREMEDHTKGTVITKSDHQSDVARVRWHEDKQAWRASWYEKGDPKKKEKDFCVKDHGFDRAKALAEEHRRELERTGRVVVRKRSEHQSGVKGVSYHKGKNSWVANWYEGGKQKLKPFSVRQLGMEGAKKAAIAHRREMERQHYTFKDRGEAGLSSPRDDQATLSSRNALAESSTASPADLSFSLYPELMAKAVSACQTTAPLPSTSATQTAAASPRVAIAP</sequence>
<feature type="region of interest" description="Disordered" evidence="6">
    <location>
        <begin position="241"/>
        <end position="321"/>
    </location>
</feature>
<dbReference type="OrthoDB" id="372718at2759"/>
<evidence type="ECO:0000313" key="8">
    <source>
        <dbReference type="EMBL" id="CEM21230.1"/>
    </source>
</evidence>
<accession>A0A0G4G064</accession>
<organism evidence="8 9">
    <name type="scientific">Vitrella brassicaformis (strain CCMP3155)</name>
    <dbReference type="NCBI Taxonomy" id="1169540"/>
    <lineage>
        <taxon>Eukaryota</taxon>
        <taxon>Sar</taxon>
        <taxon>Alveolata</taxon>
        <taxon>Colpodellida</taxon>
        <taxon>Vitrellaceae</taxon>
        <taxon>Vitrella</taxon>
    </lineage>
</organism>
<keyword evidence="5" id="KW-0539">Nucleus</keyword>
<feature type="compositionally biased region" description="Polar residues" evidence="6">
    <location>
        <begin position="539"/>
        <end position="554"/>
    </location>
</feature>
<feature type="compositionally biased region" description="Low complexity" evidence="6">
    <location>
        <begin position="578"/>
        <end position="593"/>
    </location>
</feature>
<name>A0A0G4G064_VITBC</name>
<feature type="domain" description="AP2/ERF" evidence="7">
    <location>
        <begin position="87"/>
        <end position="140"/>
    </location>
</feature>
<gene>
    <name evidence="8" type="ORF">Vbra_21872</name>
</gene>
<dbReference type="EMBL" id="CDMY01000538">
    <property type="protein sequence ID" value="CEM21230.1"/>
    <property type="molecule type" value="Genomic_DNA"/>
</dbReference>
<evidence type="ECO:0000256" key="6">
    <source>
        <dbReference type="SAM" id="MobiDB-lite"/>
    </source>
</evidence>
<dbReference type="AlphaFoldDB" id="A0A0G4G064"/>
<reference evidence="8 9" key="1">
    <citation type="submission" date="2014-11" db="EMBL/GenBank/DDBJ databases">
        <authorList>
            <person name="Zhu J."/>
            <person name="Qi W."/>
            <person name="Song R."/>
        </authorList>
    </citation>
    <scope>NUCLEOTIDE SEQUENCE [LARGE SCALE GENOMIC DNA]</scope>
</reference>
<feature type="compositionally biased region" description="Basic and acidic residues" evidence="6">
    <location>
        <begin position="522"/>
        <end position="538"/>
    </location>
</feature>
<dbReference type="Proteomes" id="UP000041254">
    <property type="component" value="Unassembled WGS sequence"/>
</dbReference>
<feature type="domain" description="AP2/ERF" evidence="7">
    <location>
        <begin position="331"/>
        <end position="383"/>
    </location>
</feature>
<evidence type="ECO:0000256" key="2">
    <source>
        <dbReference type="ARBA" id="ARBA00023015"/>
    </source>
</evidence>
<comment type="subcellular location">
    <subcellularLocation>
        <location evidence="1">Nucleus</location>
    </subcellularLocation>
</comment>
<dbReference type="VEuPathDB" id="CryptoDB:Vbra_21872"/>
<evidence type="ECO:0000313" key="9">
    <source>
        <dbReference type="Proteomes" id="UP000041254"/>
    </source>
</evidence>
<keyword evidence="9" id="KW-1185">Reference proteome</keyword>
<feature type="region of interest" description="Disordered" evidence="6">
    <location>
        <begin position="522"/>
        <end position="554"/>
    </location>
</feature>
<dbReference type="InParanoid" id="A0A0G4G064"/>
<feature type="compositionally biased region" description="Basic and acidic residues" evidence="6">
    <location>
        <begin position="159"/>
        <end position="172"/>
    </location>
</feature>
<keyword evidence="4" id="KW-0804">Transcription</keyword>
<dbReference type="GO" id="GO:0003677">
    <property type="term" value="F:DNA binding"/>
    <property type="evidence" value="ECO:0007669"/>
    <property type="project" value="UniProtKB-KW"/>
</dbReference>
<dbReference type="InterPro" id="IPR001471">
    <property type="entry name" value="AP2/ERF_dom"/>
</dbReference>
<dbReference type="Gene3D" id="1.20.5.2050">
    <property type="match status" value="4"/>
</dbReference>
<feature type="region of interest" description="Disordered" evidence="6">
    <location>
        <begin position="159"/>
        <end position="207"/>
    </location>
</feature>